<keyword evidence="3 8" id="KW-0472">Membrane</keyword>
<dbReference type="InterPro" id="IPR003660">
    <property type="entry name" value="HAMP_dom"/>
</dbReference>
<dbReference type="PROSITE" id="PS50111">
    <property type="entry name" value="CHEMOTAXIS_TRANSDUC_2"/>
    <property type="match status" value="1"/>
</dbReference>
<sequence length="582" mass="62780">MLNTVTRSVSRKLTIMIFCILIVFSLCAAYISYVSQRAQHMDTMVTIHETNDLTATLVGSFVAATEDKLKAGGNVKNDTDAGTVVSVLDSMVGQELVENAYLFFPDSVQRDGKTYLKMLASNTKLAEALPSNSDYELNDIFMKAVSGLDKSDVVLTDSYTDSNGTFISTLSRITDANGKVIAIFGLDFTYGEVQKVLRNKVLESVGIALVLGLLFSCLIWYIIVRQLAPFKELTAATQRAAGGDFSFQMVVTRKDEFGRLKHNFNEMLRSVSTLLQEIRSSTQEVVASSHTMRDGSGQSLSAAQSIAGRIQEIAANGETQLQSTEEAKRAIEEMAVAVQRIAQSAGDVTEHVMGVSAETDSNRQLMAQTVAQKESINESVQLAAEKLRLLLERSSDIQGIVDIISEIAGQTNLLSLNASIEAARAGEHGRGFAVVAGEIRKLAEQTRASSEEIAELIRGTNEVTGEIAESMTIGAQKALSGAEIVHQAHEGFDRIAKAMNSITAQVEEVSAATEQLSASSEEMAATMEELARAAEQSSRNAQEIASAVERQVETMDALAASSEDVRQTADRVKDGIGKFVVS</sequence>
<evidence type="ECO:0000256" key="4">
    <source>
        <dbReference type="ARBA" id="ARBA00023224"/>
    </source>
</evidence>
<evidence type="ECO:0000256" key="8">
    <source>
        <dbReference type="SAM" id="Phobius"/>
    </source>
</evidence>
<dbReference type="PANTHER" id="PTHR32089:SF112">
    <property type="entry name" value="LYSOZYME-LIKE PROTEIN-RELATED"/>
    <property type="match status" value="1"/>
</dbReference>
<keyword evidence="7" id="KW-0175">Coiled coil</keyword>
<dbReference type="CDD" id="cd11386">
    <property type="entry name" value="MCP_signal"/>
    <property type="match status" value="1"/>
</dbReference>
<keyword evidence="8" id="KW-0812">Transmembrane</keyword>
<reference evidence="11 12" key="1">
    <citation type="submission" date="2018-05" db="EMBL/GenBank/DDBJ databases">
        <title>Paenibacillus flagellatus sp. nov., isolated from selenium mineral soil.</title>
        <authorList>
            <person name="Dai X."/>
        </authorList>
    </citation>
    <scope>NUCLEOTIDE SEQUENCE [LARGE SCALE GENOMIC DNA]</scope>
    <source>
        <strain evidence="11 12">DXL2</strain>
    </source>
</reference>
<evidence type="ECO:0000259" key="10">
    <source>
        <dbReference type="PROSITE" id="PS50885"/>
    </source>
</evidence>
<dbReference type="Pfam" id="PF00672">
    <property type="entry name" value="HAMP"/>
    <property type="match status" value="1"/>
</dbReference>
<dbReference type="SUPFAM" id="SSF58104">
    <property type="entry name" value="Methyl-accepting chemotaxis protein (MCP) signaling domain"/>
    <property type="match status" value="1"/>
</dbReference>
<keyword evidence="8" id="KW-1133">Transmembrane helix</keyword>
<dbReference type="GO" id="GO:0007165">
    <property type="term" value="P:signal transduction"/>
    <property type="evidence" value="ECO:0007669"/>
    <property type="project" value="UniProtKB-KW"/>
</dbReference>
<accession>A0A2V5KG09</accession>
<dbReference type="PROSITE" id="PS50885">
    <property type="entry name" value="HAMP"/>
    <property type="match status" value="1"/>
</dbReference>
<name>A0A2V5KG09_9BACL</name>
<gene>
    <name evidence="11" type="ORF">DLM86_03530</name>
</gene>
<feature type="transmembrane region" description="Helical" evidence="8">
    <location>
        <begin position="13"/>
        <end position="34"/>
    </location>
</feature>
<proteinExistence type="inferred from homology"/>
<dbReference type="SMART" id="SM00283">
    <property type="entry name" value="MA"/>
    <property type="match status" value="1"/>
</dbReference>
<dbReference type="SMART" id="SM00304">
    <property type="entry name" value="HAMP"/>
    <property type="match status" value="2"/>
</dbReference>
<evidence type="ECO:0000313" key="11">
    <source>
        <dbReference type="EMBL" id="PYI57514.1"/>
    </source>
</evidence>
<evidence type="ECO:0000256" key="1">
    <source>
        <dbReference type="ARBA" id="ARBA00004236"/>
    </source>
</evidence>
<dbReference type="Proteomes" id="UP000247476">
    <property type="component" value="Unassembled WGS sequence"/>
</dbReference>
<dbReference type="GO" id="GO:0005886">
    <property type="term" value="C:plasma membrane"/>
    <property type="evidence" value="ECO:0007669"/>
    <property type="project" value="UniProtKB-SubCell"/>
</dbReference>
<evidence type="ECO:0000256" key="7">
    <source>
        <dbReference type="SAM" id="Coils"/>
    </source>
</evidence>
<dbReference type="AlphaFoldDB" id="A0A2V5KG09"/>
<keyword evidence="12" id="KW-1185">Reference proteome</keyword>
<feature type="transmembrane region" description="Helical" evidence="8">
    <location>
        <begin position="205"/>
        <end position="223"/>
    </location>
</feature>
<dbReference type="Gene3D" id="6.10.340.10">
    <property type="match status" value="1"/>
</dbReference>
<keyword evidence="2" id="KW-1003">Cell membrane</keyword>
<evidence type="ECO:0000256" key="6">
    <source>
        <dbReference type="PROSITE-ProRule" id="PRU00284"/>
    </source>
</evidence>
<evidence type="ECO:0000256" key="2">
    <source>
        <dbReference type="ARBA" id="ARBA00022475"/>
    </source>
</evidence>
<keyword evidence="4 6" id="KW-0807">Transducer</keyword>
<dbReference type="InterPro" id="IPR004089">
    <property type="entry name" value="MCPsignal_dom"/>
</dbReference>
<comment type="subcellular location">
    <subcellularLocation>
        <location evidence="1">Cell membrane</location>
    </subcellularLocation>
</comment>
<evidence type="ECO:0000256" key="3">
    <source>
        <dbReference type="ARBA" id="ARBA00023136"/>
    </source>
</evidence>
<evidence type="ECO:0000313" key="12">
    <source>
        <dbReference type="Proteomes" id="UP000247476"/>
    </source>
</evidence>
<dbReference type="RefSeq" id="WP_110838556.1">
    <property type="nucleotide sequence ID" value="NZ_QJVJ01000001.1"/>
</dbReference>
<evidence type="ECO:0000259" key="9">
    <source>
        <dbReference type="PROSITE" id="PS50111"/>
    </source>
</evidence>
<evidence type="ECO:0000256" key="5">
    <source>
        <dbReference type="ARBA" id="ARBA00029447"/>
    </source>
</evidence>
<evidence type="ECO:0008006" key="13">
    <source>
        <dbReference type="Google" id="ProtNLM"/>
    </source>
</evidence>
<dbReference type="OrthoDB" id="369835at2"/>
<organism evidence="11 12">
    <name type="scientific">Paenibacillus flagellatus</name>
    <dbReference type="NCBI Taxonomy" id="2211139"/>
    <lineage>
        <taxon>Bacteria</taxon>
        <taxon>Bacillati</taxon>
        <taxon>Bacillota</taxon>
        <taxon>Bacilli</taxon>
        <taxon>Bacillales</taxon>
        <taxon>Paenibacillaceae</taxon>
        <taxon>Paenibacillus</taxon>
    </lineage>
</organism>
<dbReference type="EMBL" id="QJVJ01000001">
    <property type="protein sequence ID" value="PYI57514.1"/>
    <property type="molecule type" value="Genomic_DNA"/>
</dbReference>
<feature type="domain" description="HAMP" evidence="10">
    <location>
        <begin position="224"/>
        <end position="276"/>
    </location>
</feature>
<comment type="similarity">
    <text evidence="5">Belongs to the methyl-accepting chemotaxis (MCP) protein family.</text>
</comment>
<dbReference type="Pfam" id="PF00015">
    <property type="entry name" value="MCPsignal"/>
    <property type="match status" value="1"/>
</dbReference>
<feature type="domain" description="Methyl-accepting transducer" evidence="9">
    <location>
        <begin position="295"/>
        <end position="531"/>
    </location>
</feature>
<dbReference type="CDD" id="cd06225">
    <property type="entry name" value="HAMP"/>
    <property type="match status" value="1"/>
</dbReference>
<dbReference type="Gene3D" id="1.10.287.950">
    <property type="entry name" value="Methyl-accepting chemotaxis protein"/>
    <property type="match status" value="1"/>
</dbReference>
<protein>
    <recommendedName>
        <fullName evidence="13">Methyl-accepting chemotaxis protein</fullName>
    </recommendedName>
</protein>
<comment type="caution">
    <text evidence="11">The sequence shown here is derived from an EMBL/GenBank/DDBJ whole genome shotgun (WGS) entry which is preliminary data.</text>
</comment>
<feature type="coiled-coil region" evidence="7">
    <location>
        <begin position="516"/>
        <end position="547"/>
    </location>
</feature>
<dbReference type="PANTHER" id="PTHR32089">
    <property type="entry name" value="METHYL-ACCEPTING CHEMOTAXIS PROTEIN MCPB"/>
    <property type="match status" value="1"/>
</dbReference>